<dbReference type="PANTHER" id="PTHR43775:SF37">
    <property type="entry name" value="SI:DKEY-61P9.11"/>
    <property type="match status" value="1"/>
</dbReference>
<gene>
    <name evidence="4" type="ORF">ADK38_14960</name>
</gene>
<feature type="non-terminal residue" evidence="4">
    <location>
        <position position="120"/>
    </location>
</feature>
<accession>A0ABR5J7J3</accession>
<dbReference type="SUPFAM" id="SSF52151">
    <property type="entry name" value="FabD/lysophospholipase-like"/>
    <property type="match status" value="1"/>
</dbReference>
<dbReference type="InterPro" id="IPR050091">
    <property type="entry name" value="PKS_NRPS_Biosynth_Enz"/>
</dbReference>
<comment type="caution">
    <text evidence="4">The sequence shown here is derived from an EMBL/GenBank/DDBJ whole genome shotgun (WGS) entry which is preliminary data.</text>
</comment>
<sequence>MGRGLYETEPAFRAALDECDALLRGHLDRPLLDVLYGEPKDTALLDRTAYTQPALFAVEYALSRLWHSWGIRPGAVLGHSVGEYAAACVAGVFGLEDALTLVTARASLMQRLCEPGAMLA</sequence>
<organism evidence="4 5">
    <name type="scientific">Streptomyces varsoviensis</name>
    <dbReference type="NCBI Taxonomy" id="67373"/>
    <lineage>
        <taxon>Bacteria</taxon>
        <taxon>Bacillati</taxon>
        <taxon>Actinomycetota</taxon>
        <taxon>Actinomycetes</taxon>
        <taxon>Kitasatosporales</taxon>
        <taxon>Streptomycetaceae</taxon>
        <taxon>Streptomyces</taxon>
    </lineage>
</organism>
<dbReference type="PANTHER" id="PTHR43775">
    <property type="entry name" value="FATTY ACID SYNTHASE"/>
    <property type="match status" value="1"/>
</dbReference>
<protein>
    <recommendedName>
        <fullName evidence="3">Malonyl-CoA:ACP transacylase (MAT) domain-containing protein</fullName>
    </recommendedName>
</protein>
<feature type="domain" description="Malonyl-CoA:ACP transacylase (MAT)" evidence="3">
    <location>
        <begin position="1"/>
        <end position="120"/>
    </location>
</feature>
<dbReference type="Gene3D" id="3.40.366.10">
    <property type="entry name" value="Malonyl-Coenzyme A Acyl Carrier Protein, domain 2"/>
    <property type="match status" value="1"/>
</dbReference>
<evidence type="ECO:0000256" key="2">
    <source>
        <dbReference type="ARBA" id="ARBA00022553"/>
    </source>
</evidence>
<dbReference type="Pfam" id="PF00698">
    <property type="entry name" value="Acyl_transf_1"/>
    <property type="match status" value="1"/>
</dbReference>
<proteinExistence type="predicted"/>
<keyword evidence="5" id="KW-1185">Reference proteome</keyword>
<name>A0ABR5J7J3_9ACTN</name>
<dbReference type="Proteomes" id="UP000037020">
    <property type="component" value="Unassembled WGS sequence"/>
</dbReference>
<evidence type="ECO:0000313" key="4">
    <source>
        <dbReference type="EMBL" id="KOG89319.1"/>
    </source>
</evidence>
<dbReference type="EMBL" id="LGUT01001255">
    <property type="protein sequence ID" value="KOG89319.1"/>
    <property type="molecule type" value="Genomic_DNA"/>
</dbReference>
<evidence type="ECO:0000259" key="3">
    <source>
        <dbReference type="SMART" id="SM00827"/>
    </source>
</evidence>
<dbReference type="InterPro" id="IPR016035">
    <property type="entry name" value="Acyl_Trfase/lysoPLipase"/>
</dbReference>
<dbReference type="InterPro" id="IPR014043">
    <property type="entry name" value="Acyl_transferase_dom"/>
</dbReference>
<evidence type="ECO:0000256" key="1">
    <source>
        <dbReference type="ARBA" id="ARBA00022450"/>
    </source>
</evidence>
<evidence type="ECO:0000313" key="5">
    <source>
        <dbReference type="Proteomes" id="UP000037020"/>
    </source>
</evidence>
<reference evidence="4 5" key="1">
    <citation type="submission" date="2015-07" db="EMBL/GenBank/DDBJ databases">
        <authorList>
            <person name="Ju K.-S."/>
            <person name="Doroghazi J.R."/>
            <person name="Metcalf W.W."/>
        </authorList>
    </citation>
    <scope>NUCLEOTIDE SEQUENCE [LARGE SCALE GENOMIC DNA]</scope>
    <source>
        <strain evidence="4 5">NRRL B-3589</strain>
    </source>
</reference>
<dbReference type="InterPro" id="IPR001227">
    <property type="entry name" value="Ac_transferase_dom_sf"/>
</dbReference>
<dbReference type="SMART" id="SM00827">
    <property type="entry name" value="PKS_AT"/>
    <property type="match status" value="1"/>
</dbReference>
<keyword evidence="1" id="KW-0596">Phosphopantetheine</keyword>
<keyword evidence="2" id="KW-0597">Phosphoprotein</keyword>